<dbReference type="GeneTree" id="ENSGT00940000155728"/>
<reference evidence="2" key="2">
    <citation type="submission" date="2025-09" db="UniProtKB">
        <authorList>
            <consortium name="Ensembl"/>
        </authorList>
    </citation>
    <scope>IDENTIFICATION</scope>
</reference>
<evidence type="ECO:0000256" key="1">
    <source>
        <dbReference type="SAM" id="MobiDB-lite"/>
    </source>
</evidence>
<proteinExistence type="predicted"/>
<feature type="region of interest" description="Disordered" evidence="1">
    <location>
        <begin position="97"/>
        <end position="122"/>
    </location>
</feature>
<organism evidence="2 3">
    <name type="scientific">Leptobrachium leishanense</name>
    <name type="common">Leishan spiny toad</name>
    <dbReference type="NCBI Taxonomy" id="445787"/>
    <lineage>
        <taxon>Eukaryota</taxon>
        <taxon>Metazoa</taxon>
        <taxon>Chordata</taxon>
        <taxon>Craniata</taxon>
        <taxon>Vertebrata</taxon>
        <taxon>Euteleostomi</taxon>
        <taxon>Amphibia</taxon>
        <taxon>Batrachia</taxon>
        <taxon>Anura</taxon>
        <taxon>Pelobatoidea</taxon>
        <taxon>Megophryidae</taxon>
        <taxon>Leptobrachium</taxon>
    </lineage>
</organism>
<dbReference type="GO" id="GO:0010314">
    <property type="term" value="F:phosphatidylinositol-5-phosphate binding"/>
    <property type="evidence" value="ECO:0007669"/>
    <property type="project" value="TreeGrafter"/>
</dbReference>
<keyword evidence="3" id="KW-1185">Reference proteome</keyword>
<reference evidence="2" key="1">
    <citation type="submission" date="2025-08" db="UniProtKB">
        <authorList>
            <consortium name="Ensembl"/>
        </authorList>
    </citation>
    <scope>IDENTIFICATION</scope>
</reference>
<evidence type="ECO:0000313" key="2">
    <source>
        <dbReference type="Ensembl" id="ENSLLEP00000039772.1"/>
    </source>
</evidence>
<dbReference type="PANTHER" id="PTHR12752:SF3">
    <property type="entry name" value="PLECKSTRIN HOMOLOGY DOMAIN-CONTAINING FAMILY A MEMBER 5"/>
    <property type="match status" value="1"/>
</dbReference>
<dbReference type="OrthoDB" id="43122at2759"/>
<name>A0A8C5QQG1_9ANUR</name>
<dbReference type="GO" id="GO:0005829">
    <property type="term" value="C:cytosol"/>
    <property type="evidence" value="ECO:0007669"/>
    <property type="project" value="TreeGrafter"/>
</dbReference>
<dbReference type="GO" id="GO:0032266">
    <property type="term" value="F:phosphatidylinositol-3-phosphate binding"/>
    <property type="evidence" value="ECO:0007669"/>
    <property type="project" value="TreeGrafter"/>
</dbReference>
<protein>
    <submittedName>
        <fullName evidence="2">Uncharacterized protein</fullName>
    </submittedName>
</protein>
<dbReference type="GO" id="GO:0080025">
    <property type="term" value="F:phosphatidylinositol-3,5-bisphosphate binding"/>
    <property type="evidence" value="ECO:0007669"/>
    <property type="project" value="TreeGrafter"/>
</dbReference>
<accession>A0A8C5QQG1</accession>
<dbReference type="AlphaFoldDB" id="A0A8C5QQG1"/>
<dbReference type="Proteomes" id="UP000694569">
    <property type="component" value="Unplaced"/>
</dbReference>
<dbReference type="PANTHER" id="PTHR12752">
    <property type="entry name" value="PHOSPHOINOSITOL 3-PHOSPHATE-BINDING PROTEIN"/>
    <property type="match status" value="1"/>
</dbReference>
<dbReference type="GO" id="GO:0070273">
    <property type="term" value="F:phosphatidylinositol-4-phosphate binding"/>
    <property type="evidence" value="ECO:0007669"/>
    <property type="project" value="TreeGrafter"/>
</dbReference>
<sequence length="360" mass="41272">MSVLALTSLSSRRTEVNTFENLSPLEMNHVPNHRLLIRPDITSNQRNKVDEQKAREAERYGFQNDGQDRPLTKINSVRHQPGLTDYEILAAAQYRSAHTNGPDTRHVEPQGHISETDGPDQQRLHTLHTESERVIQRTNSMLQLEQWIRAQRDKGPDEDSRGVVSYQTLPRNMPSYRSQVVPRYPEGYKTLPRNPKPRPESLCSTVGVGYDRTLPTMCLDEKRRSVRDDTMWQLYEWQQRQFYNKQTTLRRHSSLTSPKTMIQISEQTLHSIPLSPSHGSISGYHTYSPHRPYRSEVSSPVQRGDVTIDRRQKTLPNKHATFLADRRSVPAGLSLQPITTQGLQDKTVSPISVFFPGHPG</sequence>
<dbReference type="Ensembl" id="ENSLLET00000041375.1">
    <property type="protein sequence ID" value="ENSLLEP00000039772.1"/>
    <property type="gene ID" value="ENSLLEG00000025282.1"/>
</dbReference>
<evidence type="ECO:0000313" key="3">
    <source>
        <dbReference type="Proteomes" id="UP000694569"/>
    </source>
</evidence>